<accession>A0ACB7IIY4</accession>
<dbReference type="Proteomes" id="UP000824881">
    <property type="component" value="Unassembled WGS sequence"/>
</dbReference>
<keyword evidence="2" id="KW-1185">Reference proteome</keyword>
<organism evidence="1 2">
    <name type="scientific">Pleurotus cornucopiae</name>
    <name type="common">Cornucopia mushroom</name>
    <dbReference type="NCBI Taxonomy" id="5321"/>
    <lineage>
        <taxon>Eukaryota</taxon>
        <taxon>Fungi</taxon>
        <taxon>Dikarya</taxon>
        <taxon>Basidiomycota</taxon>
        <taxon>Agaricomycotina</taxon>
        <taxon>Agaricomycetes</taxon>
        <taxon>Agaricomycetidae</taxon>
        <taxon>Agaricales</taxon>
        <taxon>Pleurotineae</taxon>
        <taxon>Pleurotaceae</taxon>
        <taxon>Pleurotus</taxon>
    </lineage>
</organism>
<name>A0ACB7IIY4_PLECO</name>
<gene>
    <name evidence="1" type="ORF">CCMSSC00406_0005201</name>
</gene>
<comment type="caution">
    <text evidence="1">The sequence shown here is derived from an EMBL/GenBank/DDBJ whole genome shotgun (WGS) entry which is preliminary data.</text>
</comment>
<dbReference type="EMBL" id="WQMT02000011">
    <property type="protein sequence ID" value="KAG9217831.1"/>
    <property type="molecule type" value="Genomic_DNA"/>
</dbReference>
<proteinExistence type="predicted"/>
<evidence type="ECO:0000313" key="1">
    <source>
        <dbReference type="EMBL" id="KAG9217831.1"/>
    </source>
</evidence>
<sequence>MDQSDQDDNSRPDTPQAIPIPVADVAAPGSASGSPPVNPPSTFHLPIPAPVLSKPQASFTLQDIINDHDENDPLPSEIASADISIATDGSFVETSSGPAARELKRRYDQQYGVGLNVRSPYAITAFVNQHGKQMYRVGHRDLTAPGAAAAEIEERLSSSDSLQAPRPKRRSRMSVHTFIPPTVLKLAGATQPPRPHTSSGRKLRKTRSIPDMYGGTSSTSNGVSARAHSQSVTAADLPRPLIIDTSSSHGDIFSSLMGWSLPSTSTESTPSSEGSHRFPLLLAYPFGPEVSFDSPSRKPPSYLPTPRLLREMQSFESVMTARQMDGRTMTTDDEPKSPETPEEKRPPSAIRIRPSLPSLDISSEFTPSFGTRYSTDVFDVLQTYRGLPLLDKLLPESEEGPVIKMSLSSDDTAAPRDDPRFVIWGEVQVENDGDDVSVSQGSYTDISVSARSSTISRKRSVIKGKAPEIPKPRPGSTTTKIVVAATIERWIAQLTSDLNYDELLDFFMTYRTYINAVDLCHLLICRFHWALAQPSSPTDERVRRIVRVRTFVAIRYWLLTFFVVDFTPNRELRLLVANWLNTLVRDPTLQQHSDGLSIVRKLRRVAKDCKKANTRANHAPSSQPRPPKPEATKPEHVLGEKFAEATRQLRPEDEDSDVDLDFLDDAIPDVADTADAPGIQNSDSSDGVSSSRPTSIPLSSLHILQQTKRAPGPGPEPDGPFVQTPATLPIHHSALSRVIVKTIGRLGRWKRVLNSRATVRAPLGVCGDVSAFDLELSASRDLLTVNGGVEQYLKMIEPGPRQPPVITSPENTPVVDSQENTPVVESQPEAAPDPGAPSSPPSYEASVSISSPVDQDEPEEEPKSPPGLDVETEESGTTQVLVAPVERSPSPQPSTSEIDSAPSERALSFRTSSTDSFGSPLAPGASTFTSGPTPWGFDVVSIDDLDLSDTSDDEYTGDASAHPGIRQPARRLPLRRDFEFVRRDTVSSISVMTRDSVASISSDTSGRGDHVLGGGIQQWQLHALIDSLSVDEGGDVDDALQRLEGQINPKKRKEKAMKVDGWIRAIQERMAAGDYEDEPPRFLSDEEDDDEETSSLRAGDIRLQGYGDRLSIPPSSPEGLESTRSISPMEMATTPMAKQHTIPPRPVTMASMDYSLESHSHSHSHSSTLDDVVPLEIQQSRLSLSSSPQYSNQYVNPNAPRIHQSFVLLQRAEALAEHFAMIDRELFLGLRFEELVLDDWKSSEGVNILDWAQYLKDRARWKAEGRNAEKTTALAAIRGRFNLVANFVISEIILTRPEARPLLFSKFIRVAIKSYELSSFHTLVAIMAGLENPWTQMAMKRSWSRVGMYELRIYEDLKVWTTPDDDFKYMRNTIESIADNKPADTSTHAASVTSGGGTNRSKAGSESKPVPTACVPFIGVYLAQLRRYSKLPDLIDPTAPNEAVGIDLVTGNFETPAHPEVFSSLAPLPPSMHLEPLINVHKQRKIAKVIKSLVAGQHLASRVQFQVDKKLLQRCLKLIALDENTLQRAYAMHDS</sequence>
<evidence type="ECO:0000313" key="2">
    <source>
        <dbReference type="Proteomes" id="UP000824881"/>
    </source>
</evidence>
<protein>
    <submittedName>
        <fullName evidence="1">Uncharacterized protein</fullName>
    </submittedName>
</protein>
<reference evidence="1 2" key="1">
    <citation type="journal article" date="2021" name="Appl. Environ. Microbiol.">
        <title>Genetic linkage and physical mapping for an oyster mushroom Pleurotus cornucopiae and QTL analysis for the trait cap color.</title>
        <authorList>
            <person name="Zhang Y."/>
            <person name="Gao W."/>
            <person name="Sonnenberg A."/>
            <person name="Chen Q."/>
            <person name="Zhang J."/>
            <person name="Huang C."/>
        </authorList>
    </citation>
    <scope>NUCLEOTIDE SEQUENCE [LARGE SCALE GENOMIC DNA]</scope>
    <source>
        <strain evidence="1">CCMSSC00406</strain>
    </source>
</reference>